<keyword evidence="3" id="KW-0808">Transferase</keyword>
<dbReference type="PANTHER" id="PTHR31896:SF69">
    <property type="entry name" value="FAMILY REGULATORY PROTEIN, PUTATIVE (AFU_ORTHOLOGUE AFUA_3G14730)-RELATED"/>
    <property type="match status" value="1"/>
</dbReference>
<keyword evidence="6" id="KW-1185">Reference proteome</keyword>
<keyword evidence="4" id="KW-0012">Acyltransferase</keyword>
<reference evidence="5 6" key="1">
    <citation type="submission" date="2015-01" db="EMBL/GenBank/DDBJ databases">
        <title>The Genome Sequence of Capronia semiimmersa CBS27337.</title>
        <authorList>
            <consortium name="The Broad Institute Genomics Platform"/>
            <person name="Cuomo C."/>
            <person name="de Hoog S."/>
            <person name="Gorbushina A."/>
            <person name="Stielow B."/>
            <person name="Teixiera M."/>
            <person name="Abouelleil A."/>
            <person name="Chapman S.B."/>
            <person name="Priest M."/>
            <person name="Young S.K."/>
            <person name="Wortman J."/>
            <person name="Nusbaum C."/>
            <person name="Birren B."/>
        </authorList>
    </citation>
    <scope>NUCLEOTIDE SEQUENCE [LARGE SCALE GENOMIC DNA]</scope>
    <source>
        <strain evidence="5 6">CBS 27337</strain>
    </source>
</reference>
<dbReference type="Gene3D" id="3.30.559.10">
    <property type="entry name" value="Chloramphenicol acetyltransferase-like domain"/>
    <property type="match status" value="2"/>
</dbReference>
<dbReference type="Proteomes" id="UP000054266">
    <property type="component" value="Unassembled WGS sequence"/>
</dbReference>
<evidence type="ECO:0000313" key="5">
    <source>
        <dbReference type="EMBL" id="KIW70220.1"/>
    </source>
</evidence>
<dbReference type="HOGENOM" id="CLU_029797_2_1_1"/>
<protein>
    <submittedName>
        <fullName evidence="5">Uncharacterized protein</fullName>
    </submittedName>
</protein>
<dbReference type="STRING" id="5601.A0A0D2FUL0"/>
<evidence type="ECO:0000256" key="4">
    <source>
        <dbReference type="ARBA" id="ARBA00023315"/>
    </source>
</evidence>
<evidence type="ECO:0000313" key="6">
    <source>
        <dbReference type="Proteomes" id="UP000054266"/>
    </source>
</evidence>
<dbReference type="GO" id="GO:0016746">
    <property type="term" value="F:acyltransferase activity"/>
    <property type="evidence" value="ECO:0007669"/>
    <property type="project" value="UniProtKB-KW"/>
</dbReference>
<evidence type="ECO:0000256" key="3">
    <source>
        <dbReference type="ARBA" id="ARBA00022679"/>
    </source>
</evidence>
<dbReference type="PANTHER" id="PTHR31896">
    <property type="entry name" value="FAMILY REGULATORY PROTEIN, PUTATIVE (AFU_ORTHOLOGUE AFUA_3G14730)-RELATED"/>
    <property type="match status" value="1"/>
</dbReference>
<evidence type="ECO:0000256" key="2">
    <source>
        <dbReference type="ARBA" id="ARBA00009861"/>
    </source>
</evidence>
<dbReference type="InterPro" id="IPR051283">
    <property type="entry name" value="Sec_Metabolite_Acyltrans"/>
</dbReference>
<comment type="similarity">
    <text evidence="2">Belongs to the plant acyltransferase family.</text>
</comment>
<organism evidence="5 6">
    <name type="scientific">Phialophora macrospora</name>
    <dbReference type="NCBI Taxonomy" id="1851006"/>
    <lineage>
        <taxon>Eukaryota</taxon>
        <taxon>Fungi</taxon>
        <taxon>Dikarya</taxon>
        <taxon>Ascomycota</taxon>
        <taxon>Pezizomycotina</taxon>
        <taxon>Eurotiomycetes</taxon>
        <taxon>Chaetothyriomycetidae</taxon>
        <taxon>Chaetothyriales</taxon>
        <taxon>Herpotrichiellaceae</taxon>
        <taxon>Phialophora</taxon>
    </lineage>
</organism>
<comment type="pathway">
    <text evidence="1">Secondary metabolite biosynthesis.</text>
</comment>
<evidence type="ECO:0000256" key="1">
    <source>
        <dbReference type="ARBA" id="ARBA00005179"/>
    </source>
</evidence>
<name>A0A0D2FUL0_9EURO</name>
<proteinExistence type="inferred from homology"/>
<accession>A0A0D2FUL0</accession>
<sequence length="515" mass="56476">MAALWRLLGTSPARSPPPVVESDDVYPVHMLDDTSTLRGIVVTWTLRFNDVLDADKLSLSLSKLLEIGDWRKVGGRLRLKEDGKLEIRVPRPFTAERPAVSYTHQSIAMSIEEHPLAKTLPKATEAPSIQSGPQGFRVFAAREDAPATLEDFVCQDIPQLSLHITSFDDATLVALSWPHTLMDVMGQQALLRGWSLVLAGREMEVPPLLGAREDALCAAADAPVEGREEEFRLEQKRLRGWAMLMFGLRFAWDLLWNRVVETRTIFLPKSVVAQLRRQAQSDLAALDDGEGQKPFISEGDVLTAWALRAVVASLPQPRPVSVLHALNARFRLSSLVPAASGVYVQNMAVAAFAFLSPEVATGPLGPIALENRRQLMEQSTEAQVLACLRELRRGSNSGSDPAMVCGESDALLMPFTNWTRAGFFDTADFSPALVRAGEPGQSRTNPPGTMVFHHAQSMRQSTASRNVIVVLGKDHGDNYWLTGILLPAAWAKIEEAIDGISQGGNKMENRAGRPI</sequence>
<gene>
    <name evidence="5" type="ORF">PV04_02512</name>
</gene>
<dbReference type="AlphaFoldDB" id="A0A0D2FUL0"/>
<dbReference type="InterPro" id="IPR023213">
    <property type="entry name" value="CAT-like_dom_sf"/>
</dbReference>
<dbReference type="EMBL" id="KN846957">
    <property type="protein sequence ID" value="KIW70220.1"/>
    <property type="molecule type" value="Genomic_DNA"/>
</dbReference>